<protein>
    <submittedName>
        <fullName evidence="2">YacL family protein</fullName>
    </submittedName>
</protein>
<dbReference type="AlphaFoldDB" id="A0A9X3CT32"/>
<organism evidence="2 3">
    <name type="scientific">Vibrio qingdaonensis</name>
    <dbReference type="NCBI Taxonomy" id="2829491"/>
    <lineage>
        <taxon>Bacteria</taxon>
        <taxon>Pseudomonadati</taxon>
        <taxon>Pseudomonadota</taxon>
        <taxon>Gammaproteobacteria</taxon>
        <taxon>Vibrionales</taxon>
        <taxon>Vibrionaceae</taxon>
        <taxon>Vibrio</taxon>
    </lineage>
</organism>
<evidence type="ECO:0000256" key="1">
    <source>
        <dbReference type="ARBA" id="ARBA00005367"/>
    </source>
</evidence>
<comment type="caution">
    <text evidence="2">The sequence shown here is derived from an EMBL/GenBank/DDBJ whole genome shotgun (WGS) entry which is preliminary data.</text>
</comment>
<sequence length="123" mass="14341">MEFEFIKNSLTGEYMVRCEMGHEVLARLFQEEISTCDRTIAEIKAQMALASQYPSKEFRWEGKEISLSILESEVHVFENCLNFDVTSDSVEDFELYSSESFSESGLEDFSSVIAQWERFIHNR</sequence>
<dbReference type="Proteomes" id="UP001155587">
    <property type="component" value="Unassembled WGS sequence"/>
</dbReference>
<evidence type="ECO:0000313" key="2">
    <source>
        <dbReference type="EMBL" id="MCW8347985.1"/>
    </source>
</evidence>
<evidence type="ECO:0000313" key="3">
    <source>
        <dbReference type="Proteomes" id="UP001155587"/>
    </source>
</evidence>
<dbReference type="PIRSF" id="PIRSF006287">
    <property type="entry name" value="UCP006287"/>
    <property type="match status" value="1"/>
</dbReference>
<dbReference type="RefSeq" id="WP_265676539.1">
    <property type="nucleotide sequence ID" value="NZ_JAKRRY010000029.1"/>
</dbReference>
<name>A0A9X3CT32_9VIBR</name>
<keyword evidence="3" id="KW-1185">Reference proteome</keyword>
<reference evidence="2" key="1">
    <citation type="submission" date="2022-02" db="EMBL/GenBank/DDBJ databases">
        <title>Vibrio sp. nov, a new bacterium isolated from seawater.</title>
        <authorList>
            <person name="Yuan Y."/>
        </authorList>
    </citation>
    <scope>NUCLEOTIDE SEQUENCE</scope>
    <source>
        <strain evidence="2">ZSDZ65</strain>
    </source>
</reference>
<comment type="similarity">
    <text evidence="1">Belongs to the UPF0231 family.</text>
</comment>
<accession>A0A9X3CT32</accession>
<gene>
    <name evidence="2" type="ORF">MD535_18515</name>
</gene>
<dbReference type="Pfam" id="PF06062">
    <property type="entry name" value="UPF0231"/>
    <property type="match status" value="1"/>
</dbReference>
<dbReference type="InterPro" id="IPR008249">
    <property type="entry name" value="UPF0231"/>
</dbReference>
<proteinExistence type="inferred from homology"/>
<dbReference type="EMBL" id="JAKRRY010000029">
    <property type="protein sequence ID" value="MCW8347985.1"/>
    <property type="molecule type" value="Genomic_DNA"/>
</dbReference>